<feature type="binding site" evidence="15">
    <location>
        <position position="251"/>
    </location>
    <ligand>
        <name>Ca(2+)</name>
        <dbReference type="ChEBI" id="CHEBI:29108"/>
        <label>2</label>
    </ligand>
</feature>
<keyword evidence="8 18" id="KW-0560">Oxidoreductase</keyword>
<dbReference type="PROSITE" id="PS00436">
    <property type="entry name" value="PEROXIDASE_2"/>
    <property type="match status" value="1"/>
</dbReference>
<evidence type="ECO:0000256" key="10">
    <source>
        <dbReference type="ARBA" id="ARBA00023157"/>
    </source>
</evidence>
<evidence type="ECO:0000256" key="18">
    <source>
        <dbReference type="RuleBase" id="RU362060"/>
    </source>
</evidence>
<evidence type="ECO:0000313" key="21">
    <source>
        <dbReference type="Proteomes" id="UP001140206"/>
    </source>
</evidence>
<dbReference type="PROSITE" id="PS00435">
    <property type="entry name" value="PEROXIDASE_1"/>
    <property type="match status" value="1"/>
</dbReference>
<comment type="similarity">
    <text evidence="18">Belongs to the peroxidase family. Classical plant (class III) peroxidase subfamily.</text>
</comment>
<dbReference type="GO" id="GO:0020037">
    <property type="term" value="F:heme binding"/>
    <property type="evidence" value="ECO:0007669"/>
    <property type="project" value="UniProtKB-UniRule"/>
</dbReference>
<dbReference type="Pfam" id="PF00141">
    <property type="entry name" value="peroxidase"/>
    <property type="match status" value="1"/>
</dbReference>
<feature type="binding site" evidence="15">
    <location>
        <position position="69"/>
    </location>
    <ligand>
        <name>Ca(2+)</name>
        <dbReference type="ChEBI" id="CHEBI:29108"/>
        <label>1</label>
    </ligand>
</feature>
<dbReference type="SUPFAM" id="SSF48113">
    <property type="entry name" value="Heme-dependent peroxidases"/>
    <property type="match status" value="1"/>
</dbReference>
<accession>A0AAV8CFS3</accession>
<dbReference type="FunFam" id="1.10.420.10:FF:000006">
    <property type="entry name" value="Peroxidase"/>
    <property type="match status" value="1"/>
</dbReference>
<evidence type="ECO:0000256" key="9">
    <source>
        <dbReference type="ARBA" id="ARBA00023004"/>
    </source>
</evidence>
<dbReference type="EMBL" id="JAMFTS010000005">
    <property type="protein sequence ID" value="KAJ4752843.1"/>
    <property type="molecule type" value="Genomic_DNA"/>
</dbReference>
<dbReference type="InterPro" id="IPR019793">
    <property type="entry name" value="Peroxidases_heam-ligand_BS"/>
</dbReference>
<feature type="binding site" evidence="15">
    <location>
        <position position="72"/>
    </location>
    <ligand>
        <name>Ca(2+)</name>
        <dbReference type="ChEBI" id="CHEBI:29108"/>
        <label>1</label>
    </ligand>
</feature>
<feature type="disulfide bond" evidence="17">
    <location>
        <begin position="124"/>
        <end position="319"/>
    </location>
</feature>
<proteinExistence type="inferred from homology"/>
<gene>
    <name evidence="20" type="ORF">LUZ62_087248</name>
</gene>
<feature type="binding site" evidence="14">
    <location>
        <position position="166"/>
    </location>
    <ligand>
        <name>substrate</name>
    </ligand>
</feature>
<comment type="cofactor">
    <cofactor evidence="15 18">
        <name>heme b</name>
        <dbReference type="ChEBI" id="CHEBI:60344"/>
    </cofactor>
    <text evidence="15 18">Binds 1 heme b (iron(II)-protoporphyrin IX) group per subunit.</text>
</comment>
<dbReference type="CDD" id="cd00693">
    <property type="entry name" value="secretory_peroxidase"/>
    <property type="match status" value="1"/>
</dbReference>
<evidence type="ECO:0000256" key="5">
    <source>
        <dbReference type="ARBA" id="ARBA00022617"/>
    </source>
</evidence>
<feature type="signal peptide" evidence="18">
    <location>
        <begin position="1"/>
        <end position="24"/>
    </location>
</feature>
<evidence type="ECO:0000259" key="19">
    <source>
        <dbReference type="PROSITE" id="PS50873"/>
    </source>
</evidence>
<evidence type="ECO:0000256" key="12">
    <source>
        <dbReference type="ARBA" id="ARBA00023324"/>
    </source>
</evidence>
<dbReference type="PRINTS" id="PR00461">
    <property type="entry name" value="PLPEROXIDASE"/>
</dbReference>
<keyword evidence="6 15" id="KW-0479">Metal-binding</keyword>
<feature type="chain" id="PRO_5043108329" description="Peroxidase" evidence="18">
    <location>
        <begin position="25"/>
        <end position="325"/>
    </location>
</feature>
<feature type="binding site" evidence="15">
    <location>
        <position position="243"/>
    </location>
    <ligand>
        <name>Ca(2+)</name>
        <dbReference type="ChEBI" id="CHEBI:29108"/>
        <label>2</label>
    </ligand>
</feature>
<dbReference type="InterPro" id="IPR033905">
    <property type="entry name" value="Secretory_peroxidase"/>
</dbReference>
<dbReference type="Gene3D" id="1.10.520.10">
    <property type="match status" value="1"/>
</dbReference>
<feature type="domain" description="Plant heme peroxidase family profile" evidence="19">
    <location>
        <begin position="26"/>
        <end position="323"/>
    </location>
</feature>
<keyword evidence="18" id="KW-0732">Signal</keyword>
<sequence>MGAQNTFQIFVFMSCIFLIGATSASSLKVGYYKYKKCANAEEIVKGVVSKFVLKEPGLGAGLIRMFFHDCFVRGCDASILLDASTLNPNPEKLAIPNNPSLRGFEVVDAAKSALEYACPGIVSCADIIAFAARDAAGLLGNIPYQIPSGRLDGKISNASEVLPALPAPFHNLTQVKALFAAQGLSATDVVALSGAHSIGRSHCSSFTSRLYPNIDPTMDQGFGASLRTKCPQNAQVDGVVPQDFVTPNALDNQYYKNVADLKALFFSDWSLLTSTETANLLSKFQTVPKLFEAKFAESMVKMGNIGVLTGTKGEIRTSCRAVNSI</sequence>
<evidence type="ECO:0000256" key="13">
    <source>
        <dbReference type="PIRSR" id="PIRSR600823-1"/>
    </source>
</evidence>
<dbReference type="GO" id="GO:0140825">
    <property type="term" value="F:lactoperoxidase activity"/>
    <property type="evidence" value="ECO:0007669"/>
    <property type="project" value="UniProtKB-EC"/>
</dbReference>
<name>A0AAV8CFS3_9POAL</name>
<comment type="function">
    <text evidence="18">Removal of H(2)O(2), oxidation of toxic reductants, biosynthesis and degradation of lignin, suberization, auxin catabolism, response to environmental stresses such as wounding, pathogen attack and oxidative stress.</text>
</comment>
<keyword evidence="12 18" id="KW-0376">Hydrogen peroxide</keyword>
<feature type="active site" description="Proton acceptor" evidence="13">
    <location>
        <position position="68"/>
    </location>
</feature>
<dbReference type="GO" id="GO:0006979">
    <property type="term" value="P:response to oxidative stress"/>
    <property type="evidence" value="ECO:0007669"/>
    <property type="project" value="UniProtKB-UniRule"/>
</dbReference>
<feature type="disulfide bond" evidence="17">
    <location>
        <begin position="70"/>
        <end position="75"/>
    </location>
</feature>
<keyword evidence="5 18" id="KW-0349">Heme</keyword>
<feature type="disulfide bond" evidence="17">
    <location>
        <begin position="37"/>
        <end position="118"/>
    </location>
</feature>
<dbReference type="FunFam" id="1.10.520.10:FF:000028">
    <property type="entry name" value="Peroxidase"/>
    <property type="match status" value="1"/>
</dbReference>
<dbReference type="GO" id="GO:0046872">
    <property type="term" value="F:metal ion binding"/>
    <property type="evidence" value="ECO:0007669"/>
    <property type="project" value="UniProtKB-UniRule"/>
</dbReference>
<comment type="caution">
    <text evidence="20">The sequence shown here is derived from an EMBL/GenBank/DDBJ whole genome shotgun (WGS) entry which is preliminary data.</text>
</comment>
<dbReference type="GO" id="GO:0042744">
    <property type="term" value="P:hydrogen peroxide catabolic process"/>
    <property type="evidence" value="ECO:0007669"/>
    <property type="project" value="UniProtKB-KW"/>
</dbReference>
<evidence type="ECO:0000256" key="17">
    <source>
        <dbReference type="PIRSR" id="PIRSR600823-5"/>
    </source>
</evidence>
<keyword evidence="9 15" id="KW-0408">Iron</keyword>
<evidence type="ECO:0000313" key="20">
    <source>
        <dbReference type="EMBL" id="KAJ4752843.1"/>
    </source>
</evidence>
<keyword evidence="21" id="KW-1185">Reference proteome</keyword>
<dbReference type="Proteomes" id="UP001140206">
    <property type="component" value="Chromosome 5"/>
</dbReference>
<feature type="site" description="Transition state stabilizer" evidence="16">
    <location>
        <position position="64"/>
    </location>
</feature>
<keyword evidence="4 18" id="KW-0575">Peroxidase</keyword>
<evidence type="ECO:0000256" key="3">
    <source>
        <dbReference type="ARBA" id="ARBA00012313"/>
    </source>
</evidence>
<keyword evidence="7 15" id="KW-0106">Calcium</keyword>
<dbReference type="PANTHER" id="PTHR31235">
    <property type="entry name" value="PEROXIDASE 25-RELATED"/>
    <property type="match status" value="1"/>
</dbReference>
<evidence type="ECO:0000256" key="11">
    <source>
        <dbReference type="ARBA" id="ARBA00023180"/>
    </source>
</evidence>
<dbReference type="PROSITE" id="PS50873">
    <property type="entry name" value="PEROXIDASE_4"/>
    <property type="match status" value="1"/>
</dbReference>
<dbReference type="PRINTS" id="PR00458">
    <property type="entry name" value="PEROXIDASE"/>
</dbReference>
<evidence type="ECO:0000256" key="2">
    <source>
        <dbReference type="ARBA" id="ARBA00006873"/>
    </source>
</evidence>
<evidence type="ECO:0000256" key="15">
    <source>
        <dbReference type="PIRSR" id="PIRSR600823-3"/>
    </source>
</evidence>
<organism evidence="20 21">
    <name type="scientific">Rhynchospora pubera</name>
    <dbReference type="NCBI Taxonomy" id="906938"/>
    <lineage>
        <taxon>Eukaryota</taxon>
        <taxon>Viridiplantae</taxon>
        <taxon>Streptophyta</taxon>
        <taxon>Embryophyta</taxon>
        <taxon>Tracheophyta</taxon>
        <taxon>Spermatophyta</taxon>
        <taxon>Magnoliopsida</taxon>
        <taxon>Liliopsida</taxon>
        <taxon>Poales</taxon>
        <taxon>Cyperaceae</taxon>
        <taxon>Cyperoideae</taxon>
        <taxon>Rhynchosporeae</taxon>
        <taxon>Rhynchospora</taxon>
    </lineage>
</organism>
<evidence type="ECO:0000256" key="14">
    <source>
        <dbReference type="PIRSR" id="PIRSR600823-2"/>
    </source>
</evidence>
<keyword evidence="11" id="KW-0325">Glycoprotein</keyword>
<comment type="cofactor">
    <cofactor evidence="15 18">
        <name>Ca(2+)</name>
        <dbReference type="ChEBI" id="CHEBI:29108"/>
    </cofactor>
    <text evidence="15 18">Binds 2 calcium ions per subunit.</text>
</comment>
<dbReference type="InterPro" id="IPR010255">
    <property type="entry name" value="Haem_peroxidase_sf"/>
</dbReference>
<evidence type="ECO:0000256" key="7">
    <source>
        <dbReference type="ARBA" id="ARBA00022837"/>
    </source>
</evidence>
<dbReference type="InterPro" id="IPR000823">
    <property type="entry name" value="Peroxidase_pln"/>
</dbReference>
<evidence type="ECO:0000256" key="8">
    <source>
        <dbReference type="ARBA" id="ARBA00023002"/>
    </source>
</evidence>
<evidence type="ECO:0000256" key="4">
    <source>
        <dbReference type="ARBA" id="ARBA00022559"/>
    </source>
</evidence>
<keyword evidence="10 17" id="KW-1015">Disulfide bond</keyword>
<feature type="binding site" evidence="15">
    <location>
        <position position="78"/>
    </location>
    <ligand>
        <name>Ca(2+)</name>
        <dbReference type="ChEBI" id="CHEBI:29108"/>
        <label>1</label>
    </ligand>
</feature>
<evidence type="ECO:0000256" key="16">
    <source>
        <dbReference type="PIRSR" id="PIRSR600823-4"/>
    </source>
</evidence>
<evidence type="ECO:0000256" key="1">
    <source>
        <dbReference type="ARBA" id="ARBA00000189"/>
    </source>
</evidence>
<evidence type="ECO:0000256" key="6">
    <source>
        <dbReference type="ARBA" id="ARBA00022723"/>
    </source>
</evidence>
<protein>
    <recommendedName>
        <fullName evidence="3 18">Peroxidase</fullName>
        <ecNumber evidence="3 18">1.11.1.7</ecNumber>
    </recommendedName>
</protein>
<feature type="disulfide bond" evidence="17">
    <location>
        <begin position="203"/>
        <end position="230"/>
    </location>
</feature>
<keyword evidence="18" id="KW-0964">Secreted</keyword>
<dbReference type="EC" id="1.11.1.7" evidence="3 18"/>
<reference evidence="20" key="1">
    <citation type="submission" date="2022-08" db="EMBL/GenBank/DDBJ databases">
        <authorList>
            <person name="Marques A."/>
        </authorList>
    </citation>
    <scope>NUCLEOTIDE SEQUENCE</scope>
    <source>
        <strain evidence="20">RhyPub2mFocal</strain>
        <tissue evidence="20">Leaves</tissue>
    </source>
</reference>
<comment type="catalytic activity">
    <reaction evidence="1 18">
        <text>2 a phenolic donor + H2O2 = 2 a phenolic radical donor + 2 H2O</text>
        <dbReference type="Rhea" id="RHEA:56136"/>
        <dbReference type="ChEBI" id="CHEBI:15377"/>
        <dbReference type="ChEBI" id="CHEBI:16240"/>
        <dbReference type="ChEBI" id="CHEBI:139520"/>
        <dbReference type="ChEBI" id="CHEBI:139521"/>
        <dbReference type="EC" id="1.11.1.7"/>
    </reaction>
</comment>
<dbReference type="AlphaFoldDB" id="A0AAV8CFS3"/>
<feature type="binding site" evidence="15">
    <location>
        <position position="74"/>
    </location>
    <ligand>
        <name>Ca(2+)</name>
        <dbReference type="ChEBI" id="CHEBI:29108"/>
        <label>1</label>
    </ligand>
</feature>
<feature type="binding site" evidence="15">
    <location>
        <position position="76"/>
    </location>
    <ligand>
        <name>Ca(2+)</name>
        <dbReference type="ChEBI" id="CHEBI:29108"/>
        <label>1</label>
    </ligand>
</feature>
<dbReference type="GO" id="GO:0005576">
    <property type="term" value="C:extracellular region"/>
    <property type="evidence" value="ECO:0007669"/>
    <property type="project" value="UniProtKB-SubCell"/>
</dbReference>
<dbReference type="Gene3D" id="1.10.420.10">
    <property type="entry name" value="Peroxidase, domain 2"/>
    <property type="match status" value="1"/>
</dbReference>
<feature type="binding site" evidence="15">
    <location>
        <position position="246"/>
    </location>
    <ligand>
        <name>Ca(2+)</name>
        <dbReference type="ChEBI" id="CHEBI:29108"/>
        <label>2</label>
    </ligand>
</feature>
<comment type="subcellular location">
    <subcellularLocation>
        <location evidence="18">Secreted</location>
    </subcellularLocation>
</comment>
<dbReference type="InterPro" id="IPR002016">
    <property type="entry name" value="Haem_peroxidase"/>
</dbReference>
<dbReference type="InterPro" id="IPR019794">
    <property type="entry name" value="Peroxidases_AS"/>
</dbReference>
<comment type="similarity">
    <text evidence="2">Belongs to the peroxidase family. Ascorbate peroxidase subfamily.</text>
</comment>
<feature type="binding site" description="axial binding residue" evidence="15">
    <location>
        <position position="196"/>
    </location>
    <ligand>
        <name>heme b</name>
        <dbReference type="ChEBI" id="CHEBI:60344"/>
    </ligand>
    <ligandPart>
        <name>Fe</name>
        <dbReference type="ChEBI" id="CHEBI:18248"/>
    </ligandPart>
</feature>
<feature type="binding site" evidence="15">
    <location>
        <position position="91"/>
    </location>
    <ligand>
        <name>Ca(2+)</name>
        <dbReference type="ChEBI" id="CHEBI:29108"/>
        <label>1</label>
    </ligand>
</feature>